<organism evidence="1">
    <name type="scientific">Rhizophora mucronata</name>
    <name type="common">Asiatic mangrove</name>
    <dbReference type="NCBI Taxonomy" id="61149"/>
    <lineage>
        <taxon>Eukaryota</taxon>
        <taxon>Viridiplantae</taxon>
        <taxon>Streptophyta</taxon>
        <taxon>Embryophyta</taxon>
        <taxon>Tracheophyta</taxon>
        <taxon>Spermatophyta</taxon>
        <taxon>Magnoliopsida</taxon>
        <taxon>eudicotyledons</taxon>
        <taxon>Gunneridae</taxon>
        <taxon>Pentapetalae</taxon>
        <taxon>rosids</taxon>
        <taxon>fabids</taxon>
        <taxon>Malpighiales</taxon>
        <taxon>Rhizophoraceae</taxon>
        <taxon>Rhizophora</taxon>
    </lineage>
</organism>
<evidence type="ECO:0000313" key="1">
    <source>
        <dbReference type="EMBL" id="MBX20223.1"/>
    </source>
</evidence>
<dbReference type="EMBL" id="GGEC01039739">
    <property type="protein sequence ID" value="MBX20223.1"/>
    <property type="molecule type" value="Transcribed_RNA"/>
</dbReference>
<dbReference type="AlphaFoldDB" id="A0A2P2LQI7"/>
<accession>A0A2P2LQI7</accession>
<name>A0A2P2LQI7_RHIMU</name>
<protein>
    <submittedName>
        <fullName evidence="1">Uncharacterized protein</fullName>
    </submittedName>
</protein>
<reference evidence="1" key="1">
    <citation type="submission" date="2018-02" db="EMBL/GenBank/DDBJ databases">
        <title>Rhizophora mucronata_Transcriptome.</title>
        <authorList>
            <person name="Meera S.P."/>
            <person name="Sreeshan A."/>
            <person name="Augustine A."/>
        </authorList>
    </citation>
    <scope>NUCLEOTIDE SEQUENCE</scope>
    <source>
        <tissue evidence="1">Leaf</tissue>
    </source>
</reference>
<sequence length="65" mass="7679">MCILRSEGLQGWQEREFCAMVKRRTFYFTSNHIPSFSLHSLWPNIVLGYLHHRKSIGVKKTLISE</sequence>
<proteinExistence type="predicted"/>